<dbReference type="EC" id="2.7.11.1" evidence="1"/>
<name>A0A1V3WR70_MYCKA</name>
<dbReference type="Proteomes" id="UP000189229">
    <property type="component" value="Unassembled WGS sequence"/>
</dbReference>
<dbReference type="GO" id="GO:0080090">
    <property type="term" value="P:regulation of primary metabolic process"/>
    <property type="evidence" value="ECO:0007669"/>
    <property type="project" value="UniProtKB-ARBA"/>
</dbReference>
<feature type="region of interest" description="Disordered" evidence="8">
    <location>
        <begin position="275"/>
        <end position="296"/>
    </location>
</feature>
<keyword evidence="6 7" id="KW-0067">ATP-binding</keyword>
<evidence type="ECO:0000259" key="9">
    <source>
        <dbReference type="PROSITE" id="PS50011"/>
    </source>
</evidence>
<dbReference type="Gene3D" id="1.10.510.10">
    <property type="entry name" value="Transferase(Phosphotransferase) domain 1"/>
    <property type="match status" value="1"/>
</dbReference>
<evidence type="ECO:0000313" key="11">
    <source>
        <dbReference type="Proteomes" id="UP000189229"/>
    </source>
</evidence>
<dbReference type="InterPro" id="IPR008271">
    <property type="entry name" value="Ser/Thr_kinase_AS"/>
</dbReference>
<dbReference type="CDD" id="cd14014">
    <property type="entry name" value="STKc_PknB_like"/>
    <property type="match status" value="1"/>
</dbReference>
<dbReference type="GO" id="GO:0005524">
    <property type="term" value="F:ATP binding"/>
    <property type="evidence" value="ECO:0007669"/>
    <property type="project" value="UniProtKB-UniRule"/>
</dbReference>
<feature type="region of interest" description="Disordered" evidence="8">
    <location>
        <begin position="313"/>
        <end position="335"/>
    </location>
</feature>
<feature type="compositionally biased region" description="Low complexity" evidence="8">
    <location>
        <begin position="279"/>
        <end position="295"/>
    </location>
</feature>
<feature type="region of interest" description="Disordered" evidence="8">
    <location>
        <begin position="362"/>
        <end position="393"/>
    </location>
</feature>
<evidence type="ECO:0000256" key="3">
    <source>
        <dbReference type="ARBA" id="ARBA00022679"/>
    </source>
</evidence>
<dbReference type="GO" id="GO:0004674">
    <property type="term" value="F:protein serine/threonine kinase activity"/>
    <property type="evidence" value="ECO:0007669"/>
    <property type="project" value="UniProtKB-KW"/>
</dbReference>
<evidence type="ECO:0000256" key="4">
    <source>
        <dbReference type="ARBA" id="ARBA00022741"/>
    </source>
</evidence>
<keyword evidence="5 10" id="KW-0418">Kinase</keyword>
<dbReference type="EMBL" id="MVBM01000007">
    <property type="protein sequence ID" value="OOK68966.1"/>
    <property type="molecule type" value="Genomic_DNA"/>
</dbReference>
<proteinExistence type="predicted"/>
<sequence length="393" mass="43369">MVDVDSHPTQRGLVPDIPAELREAGFDEVAEIGCGGFGVVYRCAQPLLDRTVAVKVLTTDLDPENLERFLREQHAMGKLSGHPNIVTILQVGSTVSGRPFIVMPYHAKNSLESLIRRHGPLDWVETLRMGVKLAGALEAAHRAGILHRDVKPANILLTEYGEPELTDFGIARMSGGFQTATGIITGSPAFTAPEVLEGKAPTPASDLYSLGATLFCALTGTPHSSAAAVRRSSLSSCASRRSRYRICGSTGFRPMWPRSSNGRWRAIPRRARRVRRRSATSCARSSASAASPSTRWPCPSTWVWSAGRRRWPPRRCGGTPEPRRHRRRRRRSTDRRFRPDRWLSVTGCSTWCGRVDCGGWSSSTRPPVSARARWRPSGARSFRGPRSGRMADH</sequence>
<feature type="binding site" evidence="7">
    <location>
        <position position="55"/>
    </location>
    <ligand>
        <name>ATP</name>
        <dbReference type="ChEBI" id="CHEBI:30616"/>
    </ligand>
</feature>
<keyword evidence="3" id="KW-0808">Transferase</keyword>
<dbReference type="SUPFAM" id="SSF56112">
    <property type="entry name" value="Protein kinase-like (PK-like)"/>
    <property type="match status" value="1"/>
</dbReference>
<evidence type="ECO:0000256" key="1">
    <source>
        <dbReference type="ARBA" id="ARBA00012513"/>
    </source>
</evidence>
<dbReference type="InterPro" id="IPR011009">
    <property type="entry name" value="Kinase-like_dom_sf"/>
</dbReference>
<reference evidence="10 11" key="1">
    <citation type="submission" date="2017-02" db="EMBL/GenBank/DDBJ databases">
        <title>Complete genome sequences of Mycobacterium kansasii strains isolated from rhesus macaques.</title>
        <authorList>
            <person name="Panda A."/>
            <person name="Nagaraj S."/>
            <person name="Zhao X."/>
            <person name="Tettelin H."/>
            <person name="Detolla L.J."/>
        </authorList>
    </citation>
    <scope>NUCLEOTIDE SEQUENCE [LARGE SCALE GENOMIC DNA]</scope>
    <source>
        <strain evidence="10 11">11-3813</strain>
    </source>
</reference>
<evidence type="ECO:0000256" key="2">
    <source>
        <dbReference type="ARBA" id="ARBA00022527"/>
    </source>
</evidence>
<organism evidence="10 11">
    <name type="scientific">Mycobacterium kansasii</name>
    <dbReference type="NCBI Taxonomy" id="1768"/>
    <lineage>
        <taxon>Bacteria</taxon>
        <taxon>Bacillati</taxon>
        <taxon>Actinomycetota</taxon>
        <taxon>Actinomycetes</taxon>
        <taxon>Mycobacteriales</taxon>
        <taxon>Mycobacteriaceae</taxon>
        <taxon>Mycobacterium</taxon>
    </lineage>
</organism>
<dbReference type="InterPro" id="IPR000719">
    <property type="entry name" value="Prot_kinase_dom"/>
</dbReference>
<evidence type="ECO:0000256" key="5">
    <source>
        <dbReference type="ARBA" id="ARBA00022777"/>
    </source>
</evidence>
<dbReference type="Pfam" id="PF00069">
    <property type="entry name" value="Pkinase"/>
    <property type="match status" value="1"/>
</dbReference>
<protein>
    <recommendedName>
        <fullName evidence="1">non-specific serine/threonine protein kinase</fullName>
        <ecNumber evidence="1">2.7.11.1</ecNumber>
    </recommendedName>
</protein>
<feature type="compositionally biased region" description="Basic residues" evidence="8">
    <location>
        <begin position="323"/>
        <end position="333"/>
    </location>
</feature>
<evidence type="ECO:0000313" key="10">
    <source>
        <dbReference type="EMBL" id="OOK68966.1"/>
    </source>
</evidence>
<evidence type="ECO:0000256" key="7">
    <source>
        <dbReference type="PROSITE-ProRule" id="PRU10141"/>
    </source>
</evidence>
<evidence type="ECO:0000256" key="8">
    <source>
        <dbReference type="SAM" id="MobiDB-lite"/>
    </source>
</evidence>
<accession>A0A1V3WR70</accession>
<keyword evidence="4 7" id="KW-0547">Nucleotide-binding</keyword>
<dbReference type="AlphaFoldDB" id="A0A1V3WR70"/>
<feature type="domain" description="Protein kinase" evidence="9">
    <location>
        <begin position="26"/>
        <end position="303"/>
    </location>
</feature>
<gene>
    <name evidence="10" type="ORF">BZL30_6878</name>
</gene>
<dbReference type="PANTHER" id="PTHR43289">
    <property type="entry name" value="MITOGEN-ACTIVATED PROTEIN KINASE KINASE KINASE 20-RELATED"/>
    <property type="match status" value="1"/>
</dbReference>
<dbReference type="InterPro" id="IPR017441">
    <property type="entry name" value="Protein_kinase_ATP_BS"/>
</dbReference>
<comment type="caution">
    <text evidence="10">The sequence shown here is derived from an EMBL/GenBank/DDBJ whole genome shotgun (WGS) entry which is preliminary data.</text>
</comment>
<keyword evidence="2" id="KW-0723">Serine/threonine-protein kinase</keyword>
<dbReference type="PANTHER" id="PTHR43289:SF6">
    <property type="entry name" value="SERINE_THREONINE-PROTEIN KINASE NEKL-3"/>
    <property type="match status" value="1"/>
</dbReference>
<dbReference type="PROSITE" id="PS00107">
    <property type="entry name" value="PROTEIN_KINASE_ATP"/>
    <property type="match status" value="1"/>
</dbReference>
<dbReference type="PROSITE" id="PS00108">
    <property type="entry name" value="PROTEIN_KINASE_ST"/>
    <property type="match status" value="1"/>
</dbReference>
<dbReference type="PROSITE" id="PS50011">
    <property type="entry name" value="PROTEIN_KINASE_DOM"/>
    <property type="match status" value="1"/>
</dbReference>
<dbReference type="SMART" id="SM00220">
    <property type="entry name" value="S_TKc"/>
    <property type="match status" value="1"/>
</dbReference>
<evidence type="ECO:0000256" key="6">
    <source>
        <dbReference type="ARBA" id="ARBA00022840"/>
    </source>
</evidence>